<comment type="subcellular location">
    <subcellularLocation>
        <location evidence="5">Membrane</location>
        <topology evidence="5">Single-pass membrane protein</topology>
    </subcellularLocation>
</comment>
<feature type="signal peptide" evidence="5">
    <location>
        <begin position="1"/>
        <end position="21"/>
    </location>
</feature>
<reference evidence="6" key="1">
    <citation type="submission" date="2022-01" db="EMBL/GenBank/DDBJ databases">
        <authorList>
            <person name="King R."/>
        </authorList>
    </citation>
    <scope>NUCLEOTIDE SEQUENCE</scope>
</reference>
<feature type="transmembrane region" description="Helical" evidence="5">
    <location>
        <begin position="477"/>
        <end position="505"/>
    </location>
</feature>
<keyword evidence="3 4" id="KW-0808">Transferase</keyword>
<dbReference type="InterPro" id="IPR035595">
    <property type="entry name" value="UDP_glycos_trans_CS"/>
</dbReference>
<evidence type="ECO:0000256" key="1">
    <source>
        <dbReference type="ARBA" id="ARBA00009995"/>
    </source>
</evidence>
<dbReference type="GO" id="GO:0015020">
    <property type="term" value="F:glucuronosyltransferase activity"/>
    <property type="evidence" value="ECO:0007669"/>
    <property type="project" value="UniProtKB-EC"/>
</dbReference>
<evidence type="ECO:0000256" key="3">
    <source>
        <dbReference type="ARBA" id="ARBA00022679"/>
    </source>
</evidence>
<dbReference type="Proteomes" id="UP001152799">
    <property type="component" value="Chromosome 2"/>
</dbReference>
<evidence type="ECO:0000256" key="4">
    <source>
        <dbReference type="RuleBase" id="RU003718"/>
    </source>
</evidence>
<comment type="catalytic activity">
    <reaction evidence="5">
        <text>glucuronate acceptor + UDP-alpha-D-glucuronate = acceptor beta-D-glucuronoside + UDP + H(+)</text>
        <dbReference type="Rhea" id="RHEA:21032"/>
        <dbReference type="ChEBI" id="CHEBI:15378"/>
        <dbReference type="ChEBI" id="CHEBI:58052"/>
        <dbReference type="ChEBI" id="CHEBI:58223"/>
        <dbReference type="ChEBI" id="CHEBI:132367"/>
        <dbReference type="ChEBI" id="CHEBI:132368"/>
        <dbReference type="EC" id="2.4.1.17"/>
    </reaction>
</comment>
<keyword evidence="2 4" id="KW-0328">Glycosyltransferase</keyword>
<dbReference type="FunFam" id="3.40.50.2000:FF:000189">
    <property type="entry name" value="UDP-glucuronosyltransferase 2B14-like Protein"/>
    <property type="match status" value="1"/>
</dbReference>
<dbReference type="Gene3D" id="3.40.50.2000">
    <property type="entry name" value="Glycogen Phosphorylase B"/>
    <property type="match status" value="1"/>
</dbReference>
<evidence type="ECO:0000313" key="6">
    <source>
        <dbReference type="EMBL" id="CAG9764168.1"/>
    </source>
</evidence>
<organism evidence="6 7">
    <name type="scientific">Ceutorhynchus assimilis</name>
    <name type="common">cabbage seed weevil</name>
    <dbReference type="NCBI Taxonomy" id="467358"/>
    <lineage>
        <taxon>Eukaryota</taxon>
        <taxon>Metazoa</taxon>
        <taxon>Ecdysozoa</taxon>
        <taxon>Arthropoda</taxon>
        <taxon>Hexapoda</taxon>
        <taxon>Insecta</taxon>
        <taxon>Pterygota</taxon>
        <taxon>Neoptera</taxon>
        <taxon>Endopterygota</taxon>
        <taxon>Coleoptera</taxon>
        <taxon>Polyphaga</taxon>
        <taxon>Cucujiformia</taxon>
        <taxon>Curculionidae</taxon>
        <taxon>Ceutorhynchinae</taxon>
        <taxon>Ceutorhynchus</taxon>
    </lineage>
</organism>
<feature type="chain" id="PRO_5040537401" description="UDP-glucuronosyltransferase" evidence="5">
    <location>
        <begin position="22"/>
        <end position="519"/>
    </location>
</feature>
<keyword evidence="5" id="KW-0472">Membrane</keyword>
<evidence type="ECO:0000256" key="5">
    <source>
        <dbReference type="RuleBase" id="RU362059"/>
    </source>
</evidence>
<dbReference type="GO" id="GO:0016020">
    <property type="term" value="C:membrane"/>
    <property type="evidence" value="ECO:0007669"/>
    <property type="project" value="UniProtKB-SubCell"/>
</dbReference>
<gene>
    <name evidence="6" type="ORF">CEUTPL_LOCUS4813</name>
</gene>
<dbReference type="CDD" id="cd03784">
    <property type="entry name" value="GT1_Gtf-like"/>
    <property type="match status" value="1"/>
</dbReference>
<dbReference type="PROSITE" id="PS00375">
    <property type="entry name" value="UDPGT"/>
    <property type="match status" value="1"/>
</dbReference>
<dbReference type="PANTHER" id="PTHR48043:SF145">
    <property type="entry name" value="FI06409P-RELATED"/>
    <property type="match status" value="1"/>
</dbReference>
<dbReference type="EMBL" id="OU892278">
    <property type="protein sequence ID" value="CAG9764168.1"/>
    <property type="molecule type" value="Genomic_DNA"/>
</dbReference>
<keyword evidence="7" id="KW-1185">Reference proteome</keyword>
<name>A0A9N9MH60_9CUCU</name>
<dbReference type="EC" id="2.4.1.17" evidence="5"/>
<proteinExistence type="inferred from homology"/>
<keyword evidence="5" id="KW-1133">Transmembrane helix</keyword>
<evidence type="ECO:0000256" key="2">
    <source>
        <dbReference type="ARBA" id="ARBA00022676"/>
    </source>
</evidence>
<keyword evidence="5" id="KW-0732">Signal</keyword>
<protein>
    <recommendedName>
        <fullName evidence="5">UDP-glucuronosyltransferase</fullName>
        <ecNumber evidence="5">2.4.1.17</ecNumber>
    </recommendedName>
</protein>
<dbReference type="OrthoDB" id="5835829at2759"/>
<dbReference type="Pfam" id="PF00201">
    <property type="entry name" value="UDPGT"/>
    <property type="match status" value="1"/>
</dbReference>
<accession>A0A9N9MH60</accession>
<keyword evidence="5" id="KW-0812">Transmembrane</keyword>
<dbReference type="PANTHER" id="PTHR48043">
    <property type="entry name" value="EG:EG0003.4 PROTEIN-RELATED"/>
    <property type="match status" value="1"/>
</dbReference>
<comment type="similarity">
    <text evidence="1 4">Belongs to the UDP-glycosyltransferase family.</text>
</comment>
<dbReference type="InterPro" id="IPR050271">
    <property type="entry name" value="UDP-glycosyltransferase"/>
</dbReference>
<sequence length="519" mass="58778">MLKIPVIVLSVSLLILKQCHAANILVILPYPGLSHFIMFGSLLRELTDREHNLDVVSHFSSMMPIERYNDIPIRGSVPIPTNNVSVQSARNFQGLHWIKELSTTNGVDICKNAFETSQLQNLKNSTTKYDLVITELFGSDCMLGWAWHFGTPSVVLSTSLVLPWASDRFGLPDNPSYIPSYLARSGDTMNIYDRIWNIWCVSMAKIMYYWYSTRPSNLLAKNFFGENMPHLDDLAYNTSLQLINSHFSIHTSRPLVPTVIEVGGLHIPGANAVDEYFNDVLNTNTRGIIYFTMGSQVLTETLPKETIQTMFDAFAELPYKVLWKANRTNLPGKLKYPDNIHFEDWFPQLAILCDPRVKLFISHGGMMGTQEAIFCAVPILGIPLYADQHSNIKKAESMGLALAIDYDDISKKSILEATKKLLNNATYKQNAQKISELFKDRSFTAMDTAIYWIEYVIRNNGTRHLQSASKTLPLYQYYLLDIGAVLVGIPIIVIILFVKLIKFLVGCFKIKKNLKVKTK</sequence>
<dbReference type="SUPFAM" id="SSF53756">
    <property type="entry name" value="UDP-Glycosyltransferase/glycogen phosphorylase"/>
    <property type="match status" value="1"/>
</dbReference>
<dbReference type="AlphaFoldDB" id="A0A9N9MH60"/>
<dbReference type="InterPro" id="IPR002213">
    <property type="entry name" value="UDP_glucos_trans"/>
</dbReference>
<evidence type="ECO:0000313" key="7">
    <source>
        <dbReference type="Proteomes" id="UP001152799"/>
    </source>
</evidence>